<name>A0AAP0J1H9_9MAGN</name>
<accession>A0AAP0J1H9</accession>
<dbReference type="Proteomes" id="UP001419268">
    <property type="component" value="Unassembled WGS sequence"/>
</dbReference>
<dbReference type="EMBL" id="JBBNAG010000006">
    <property type="protein sequence ID" value="KAK9125729.1"/>
    <property type="molecule type" value="Genomic_DNA"/>
</dbReference>
<sequence>MMTWLRGVSGVEMVSFLVIKELRWACSVEDTIQHTREVHLVEFVILCIA</sequence>
<comment type="caution">
    <text evidence="1">The sequence shown here is derived from an EMBL/GenBank/DDBJ whole genome shotgun (WGS) entry which is preliminary data.</text>
</comment>
<organism evidence="1 2">
    <name type="scientific">Stephania cephalantha</name>
    <dbReference type="NCBI Taxonomy" id="152367"/>
    <lineage>
        <taxon>Eukaryota</taxon>
        <taxon>Viridiplantae</taxon>
        <taxon>Streptophyta</taxon>
        <taxon>Embryophyta</taxon>
        <taxon>Tracheophyta</taxon>
        <taxon>Spermatophyta</taxon>
        <taxon>Magnoliopsida</taxon>
        <taxon>Ranunculales</taxon>
        <taxon>Menispermaceae</taxon>
        <taxon>Menispermoideae</taxon>
        <taxon>Cissampelideae</taxon>
        <taxon>Stephania</taxon>
    </lineage>
</organism>
<evidence type="ECO:0000313" key="2">
    <source>
        <dbReference type="Proteomes" id="UP001419268"/>
    </source>
</evidence>
<keyword evidence="2" id="KW-1185">Reference proteome</keyword>
<reference evidence="1 2" key="1">
    <citation type="submission" date="2024-01" db="EMBL/GenBank/DDBJ databases">
        <title>Genome assemblies of Stephania.</title>
        <authorList>
            <person name="Yang L."/>
        </authorList>
    </citation>
    <scope>NUCLEOTIDE SEQUENCE [LARGE SCALE GENOMIC DNA]</scope>
    <source>
        <strain evidence="1">JXDWG</strain>
        <tissue evidence="1">Leaf</tissue>
    </source>
</reference>
<evidence type="ECO:0000313" key="1">
    <source>
        <dbReference type="EMBL" id="KAK9125729.1"/>
    </source>
</evidence>
<proteinExistence type="predicted"/>
<gene>
    <name evidence="1" type="ORF">Scep_014575</name>
</gene>
<protein>
    <submittedName>
        <fullName evidence="1">Uncharacterized protein</fullName>
    </submittedName>
</protein>
<dbReference type="AlphaFoldDB" id="A0AAP0J1H9"/>